<dbReference type="OrthoDB" id="9814303at2"/>
<feature type="transmembrane region" description="Helical" evidence="6">
    <location>
        <begin position="56"/>
        <end position="72"/>
    </location>
</feature>
<evidence type="ECO:0000256" key="3">
    <source>
        <dbReference type="ARBA" id="ARBA00022692"/>
    </source>
</evidence>
<keyword evidence="3 6" id="KW-0812">Transmembrane</keyword>
<dbReference type="Pfam" id="PF07690">
    <property type="entry name" value="MFS_1"/>
    <property type="match status" value="1"/>
</dbReference>
<organism evidence="8 9">
    <name type="scientific">Alteromonas lipolytica</name>
    <dbReference type="NCBI Taxonomy" id="1856405"/>
    <lineage>
        <taxon>Bacteria</taxon>
        <taxon>Pseudomonadati</taxon>
        <taxon>Pseudomonadota</taxon>
        <taxon>Gammaproteobacteria</taxon>
        <taxon>Alteromonadales</taxon>
        <taxon>Alteromonadaceae</taxon>
        <taxon>Alteromonas/Salinimonas group</taxon>
        <taxon>Alteromonas</taxon>
    </lineage>
</organism>
<dbReference type="PANTHER" id="PTHR23502:SF132">
    <property type="entry name" value="POLYAMINE TRANSPORTER 2-RELATED"/>
    <property type="match status" value="1"/>
</dbReference>
<feature type="transmembrane region" description="Helical" evidence="6">
    <location>
        <begin position="12"/>
        <end position="36"/>
    </location>
</feature>
<evidence type="ECO:0000256" key="4">
    <source>
        <dbReference type="ARBA" id="ARBA00022989"/>
    </source>
</evidence>
<dbReference type="InterPro" id="IPR011701">
    <property type="entry name" value="MFS"/>
</dbReference>
<accession>A0A1E8FAN0</accession>
<feature type="transmembrane region" description="Helical" evidence="6">
    <location>
        <begin position="84"/>
        <end position="103"/>
    </location>
</feature>
<evidence type="ECO:0000256" key="6">
    <source>
        <dbReference type="SAM" id="Phobius"/>
    </source>
</evidence>
<evidence type="ECO:0000256" key="2">
    <source>
        <dbReference type="ARBA" id="ARBA00022448"/>
    </source>
</evidence>
<evidence type="ECO:0000256" key="1">
    <source>
        <dbReference type="ARBA" id="ARBA00004141"/>
    </source>
</evidence>
<keyword evidence="2" id="KW-0813">Transport</keyword>
<dbReference type="Proteomes" id="UP000176037">
    <property type="component" value="Unassembled WGS sequence"/>
</dbReference>
<dbReference type="AlphaFoldDB" id="A0A1E8FAN0"/>
<feature type="domain" description="Major facilitator superfamily (MFS) profile" evidence="7">
    <location>
        <begin position="17"/>
        <end position="404"/>
    </location>
</feature>
<dbReference type="SUPFAM" id="SSF103473">
    <property type="entry name" value="MFS general substrate transporter"/>
    <property type="match status" value="1"/>
</dbReference>
<evidence type="ECO:0000313" key="8">
    <source>
        <dbReference type="EMBL" id="OFI32971.1"/>
    </source>
</evidence>
<evidence type="ECO:0000259" key="7">
    <source>
        <dbReference type="PROSITE" id="PS50850"/>
    </source>
</evidence>
<protein>
    <submittedName>
        <fullName evidence="8">MFS transporter</fullName>
    </submittedName>
</protein>
<dbReference type="CDD" id="cd17320">
    <property type="entry name" value="MFS_MdfA_MDR_like"/>
    <property type="match status" value="1"/>
</dbReference>
<feature type="transmembrane region" description="Helical" evidence="6">
    <location>
        <begin position="287"/>
        <end position="306"/>
    </location>
</feature>
<dbReference type="GO" id="GO:0022857">
    <property type="term" value="F:transmembrane transporter activity"/>
    <property type="evidence" value="ECO:0007669"/>
    <property type="project" value="InterPro"/>
</dbReference>
<dbReference type="GO" id="GO:0005886">
    <property type="term" value="C:plasma membrane"/>
    <property type="evidence" value="ECO:0007669"/>
    <property type="project" value="TreeGrafter"/>
</dbReference>
<feature type="transmembrane region" description="Helical" evidence="6">
    <location>
        <begin position="142"/>
        <end position="161"/>
    </location>
</feature>
<feature type="transmembrane region" description="Helical" evidence="6">
    <location>
        <begin position="348"/>
        <end position="366"/>
    </location>
</feature>
<dbReference type="InterPro" id="IPR020846">
    <property type="entry name" value="MFS_dom"/>
</dbReference>
<sequence length="407" mass="43785">MTQKTAHVKPALGLPEFIALMAVMTSLVALSIDAMLPALSAIGSAMGAADVHESHLIVSLFFAGMAVGQLFFGPYCDTRGRREAIILGLAIFVVGTIVCMLAEDMQTMLIGRVIQAFGVSGPRIASTAVIRDQFAGEAMARVMSFIMMVFILVPMLAPMVGQWVLNIASWIHIFTLFLVVAVMTGAWFWIRQPETLPASHRQAFSWMQFFRSSWFIVTHKPVIGPTLAMGCVFGGFLSYLSASQTIFQGFYGVGKMFSYIFALLAFSIGLASFINSKIVMRMGMYRVTQLGLVGSVAFAVIFLGIIEISGGLPPLAVTIASLFIGFFFVGLLFGNLNAIAMHPLGDMAGLGAAIIGSLSSIIAVLVATTVDSYLTDDLVPIGIGFVVFFSLSFIIIRFSMDKPENVG</sequence>
<keyword evidence="5 6" id="KW-0472">Membrane</keyword>
<reference evidence="8 9" key="1">
    <citation type="submission" date="2016-09" db="EMBL/GenBank/DDBJ databases">
        <title>Alteromonas lipolytica, a new species isolated from sea water.</title>
        <authorList>
            <person name="Wu Y.-H."/>
            <person name="Cheng H."/>
            <person name="Xu X.-W."/>
        </authorList>
    </citation>
    <scope>NUCLEOTIDE SEQUENCE [LARGE SCALE GENOMIC DNA]</scope>
    <source>
        <strain evidence="8 9">JW12</strain>
    </source>
</reference>
<proteinExistence type="predicted"/>
<keyword evidence="4 6" id="KW-1133">Transmembrane helix</keyword>
<feature type="transmembrane region" description="Helical" evidence="6">
    <location>
        <begin position="378"/>
        <end position="398"/>
    </location>
</feature>
<dbReference type="RefSeq" id="WP_070177348.1">
    <property type="nucleotide sequence ID" value="NZ_BMJR01000002.1"/>
</dbReference>
<comment type="subcellular location">
    <subcellularLocation>
        <location evidence="1">Membrane</location>
        <topology evidence="1">Multi-pass membrane protein</topology>
    </subcellularLocation>
</comment>
<feature type="transmembrane region" description="Helical" evidence="6">
    <location>
        <begin position="312"/>
        <end position="336"/>
    </location>
</feature>
<gene>
    <name evidence="8" type="ORF">BFC17_01470</name>
</gene>
<feature type="transmembrane region" description="Helical" evidence="6">
    <location>
        <begin position="256"/>
        <end position="275"/>
    </location>
</feature>
<feature type="transmembrane region" description="Helical" evidence="6">
    <location>
        <begin position="211"/>
        <end position="236"/>
    </location>
</feature>
<evidence type="ECO:0000256" key="5">
    <source>
        <dbReference type="ARBA" id="ARBA00023136"/>
    </source>
</evidence>
<dbReference type="Gene3D" id="1.20.1720.10">
    <property type="entry name" value="Multidrug resistance protein D"/>
    <property type="match status" value="1"/>
</dbReference>
<name>A0A1E8FAN0_9ALTE</name>
<feature type="transmembrane region" description="Helical" evidence="6">
    <location>
        <begin position="109"/>
        <end position="130"/>
    </location>
</feature>
<dbReference type="PANTHER" id="PTHR23502">
    <property type="entry name" value="MAJOR FACILITATOR SUPERFAMILY"/>
    <property type="match status" value="1"/>
</dbReference>
<feature type="transmembrane region" description="Helical" evidence="6">
    <location>
        <begin position="167"/>
        <end position="190"/>
    </location>
</feature>
<keyword evidence="9" id="KW-1185">Reference proteome</keyword>
<evidence type="ECO:0000313" key="9">
    <source>
        <dbReference type="Proteomes" id="UP000176037"/>
    </source>
</evidence>
<comment type="caution">
    <text evidence="8">The sequence shown here is derived from an EMBL/GenBank/DDBJ whole genome shotgun (WGS) entry which is preliminary data.</text>
</comment>
<dbReference type="PROSITE" id="PS50850">
    <property type="entry name" value="MFS"/>
    <property type="match status" value="1"/>
</dbReference>
<dbReference type="EMBL" id="MJIC01000015">
    <property type="protein sequence ID" value="OFI32971.1"/>
    <property type="molecule type" value="Genomic_DNA"/>
</dbReference>
<dbReference type="InterPro" id="IPR036259">
    <property type="entry name" value="MFS_trans_sf"/>
</dbReference>
<dbReference type="STRING" id="1856405.BFC17_01470"/>